<accession>A0A164LBD8</accession>
<dbReference type="Proteomes" id="UP000076482">
    <property type="component" value="Unassembled WGS sequence"/>
</dbReference>
<proteinExistence type="predicted"/>
<feature type="transmembrane region" description="Helical" evidence="1">
    <location>
        <begin position="6"/>
        <end position="23"/>
    </location>
</feature>
<evidence type="ECO:0000313" key="2">
    <source>
        <dbReference type="EMBL" id="KZD55631.1"/>
    </source>
</evidence>
<feature type="transmembrane region" description="Helical" evidence="1">
    <location>
        <begin position="35"/>
        <end position="58"/>
    </location>
</feature>
<dbReference type="PATRIC" id="fig|1396.535.peg.5938"/>
<evidence type="ECO:0000256" key="1">
    <source>
        <dbReference type="SAM" id="Phobius"/>
    </source>
</evidence>
<gene>
    <name evidence="2" type="ORF">B4088_5376</name>
</gene>
<evidence type="ECO:0000313" key="3">
    <source>
        <dbReference type="Proteomes" id="UP000076482"/>
    </source>
</evidence>
<comment type="caution">
    <text evidence="2">The sequence shown here is derived from an EMBL/GenBank/DDBJ whole genome shotgun (WGS) entry which is preliminary data.</text>
</comment>
<keyword evidence="1" id="KW-0812">Transmembrane</keyword>
<feature type="transmembrane region" description="Helical" evidence="1">
    <location>
        <begin position="78"/>
        <end position="94"/>
    </location>
</feature>
<sequence>MEFYFWIVIHILLPILFILYFRKEKTKIAEGKLKQLLNFALGLATISTIVLTLSLVVFLLEPTLIPISFETISTGQRYTVIGCLLISAGLIFLSDSKKDNEMEM</sequence>
<dbReference type="EMBL" id="LJKE01000104">
    <property type="protein sequence ID" value="KZD55631.1"/>
    <property type="molecule type" value="Genomic_DNA"/>
</dbReference>
<reference evidence="2 3" key="1">
    <citation type="submission" date="2015-09" db="EMBL/GenBank/DDBJ databases">
        <title>Bacillus cereus food isolates.</title>
        <authorList>
            <person name="Boekhorst J."/>
        </authorList>
    </citation>
    <scope>NUCLEOTIDE SEQUENCE [LARGE SCALE GENOMIC DNA]</scope>
    <source>
        <strain evidence="2 3">B4088</strain>
    </source>
</reference>
<organism evidence="2 3">
    <name type="scientific">Bacillus cereus</name>
    <dbReference type="NCBI Taxonomy" id="1396"/>
    <lineage>
        <taxon>Bacteria</taxon>
        <taxon>Bacillati</taxon>
        <taxon>Bacillota</taxon>
        <taxon>Bacilli</taxon>
        <taxon>Bacillales</taxon>
        <taxon>Bacillaceae</taxon>
        <taxon>Bacillus</taxon>
        <taxon>Bacillus cereus group</taxon>
    </lineage>
</organism>
<keyword evidence="1" id="KW-1133">Transmembrane helix</keyword>
<dbReference type="RefSeq" id="WP_063262893.1">
    <property type="nucleotide sequence ID" value="NZ_LJKE01000104.1"/>
</dbReference>
<dbReference type="AlphaFoldDB" id="A0A164LBD8"/>
<evidence type="ECO:0008006" key="4">
    <source>
        <dbReference type="Google" id="ProtNLM"/>
    </source>
</evidence>
<keyword evidence="1" id="KW-0472">Membrane</keyword>
<name>A0A164LBD8_BACCE</name>
<protein>
    <recommendedName>
        <fullName evidence="4">Group-specific protein</fullName>
    </recommendedName>
</protein>